<dbReference type="Gene3D" id="1.25.40.20">
    <property type="entry name" value="Ankyrin repeat-containing domain"/>
    <property type="match status" value="1"/>
</dbReference>
<reference evidence="1 2" key="1">
    <citation type="journal article" date="2012" name="Eukaryot. Cell">
        <title>Genome sequence of the fungus Glarea lozoyensis: the first genome sequence of a species from the Helotiaceae family.</title>
        <authorList>
            <person name="Youssar L."/>
            <person name="Gruening B.A."/>
            <person name="Erxleben A."/>
            <person name="Guenther S."/>
            <person name="Huettel W."/>
        </authorList>
    </citation>
    <scope>NUCLEOTIDE SEQUENCE [LARGE SCALE GENOMIC DNA]</scope>
    <source>
        <strain evidence="2">ATCC 74030 / MF5533</strain>
    </source>
</reference>
<dbReference type="InParanoid" id="H0EWH8"/>
<comment type="caution">
    <text evidence="1">The sequence shown here is derived from an EMBL/GenBank/DDBJ whole genome shotgun (WGS) entry which is preliminary data.</text>
</comment>
<dbReference type="OrthoDB" id="3485962at2759"/>
<gene>
    <name evidence="1" type="ORF">M7I_7144</name>
</gene>
<dbReference type="SUPFAM" id="SSF48403">
    <property type="entry name" value="Ankyrin repeat"/>
    <property type="match status" value="1"/>
</dbReference>
<organism evidence="1 2">
    <name type="scientific">Glarea lozoyensis (strain ATCC 74030 / MF5533)</name>
    <dbReference type="NCBI Taxonomy" id="1104152"/>
    <lineage>
        <taxon>Eukaryota</taxon>
        <taxon>Fungi</taxon>
        <taxon>Dikarya</taxon>
        <taxon>Ascomycota</taxon>
        <taxon>Pezizomycotina</taxon>
        <taxon>Leotiomycetes</taxon>
        <taxon>Helotiales</taxon>
        <taxon>Helotiaceae</taxon>
        <taxon>Glarea</taxon>
    </lineage>
</organism>
<keyword evidence="2" id="KW-1185">Reference proteome</keyword>
<evidence type="ECO:0000313" key="2">
    <source>
        <dbReference type="Proteomes" id="UP000005446"/>
    </source>
</evidence>
<evidence type="ECO:0000313" key="1">
    <source>
        <dbReference type="EMBL" id="EHK97133.1"/>
    </source>
</evidence>
<name>H0EWH8_GLAL7</name>
<dbReference type="HOGENOM" id="CLU_1077894_0_0_1"/>
<accession>H0EWH8</accession>
<protein>
    <submittedName>
        <fullName evidence="1">Uncharacterized protein</fullName>
    </submittedName>
</protein>
<dbReference type="Proteomes" id="UP000005446">
    <property type="component" value="Unassembled WGS sequence"/>
</dbReference>
<sequence length="258" mass="28962">MLFELYPKNLKDTIFPNICAVLKKSGTQSPNSIQFCIPPSPGTQASLLTEESTTADLGPDFICSSYRTSRQLWEVLVGKDIAGPMIEACASGDNSTLKILLAQPQWSKIMLEKQHFICDQDRERKDENDVRGVIDIMRLLIQYGADVDEKLQKDTISHHRSALCASWTPAFFAASEYKLDAYNLLVENGASTTTKDANGMTPIQLVDLFEKSYREYSAAHPDIKNPLIWQFGGPNFSIFDYLTVVCIHTMPLFTPLRN</sequence>
<dbReference type="AlphaFoldDB" id="H0EWH8"/>
<dbReference type="EMBL" id="AGUE01000209">
    <property type="protein sequence ID" value="EHK97133.1"/>
    <property type="molecule type" value="Genomic_DNA"/>
</dbReference>
<proteinExistence type="predicted"/>
<dbReference type="InterPro" id="IPR036770">
    <property type="entry name" value="Ankyrin_rpt-contain_sf"/>
</dbReference>